<protein>
    <recommendedName>
        <fullName evidence="5">Putative 3-methyladenine DNA glycosylase</fullName>
        <ecNumber evidence="5">3.2.2.-</ecNumber>
    </recommendedName>
</protein>
<dbReference type="InterPro" id="IPR003180">
    <property type="entry name" value="MPG"/>
</dbReference>
<name>A0A810L5F2_9ACTN</name>
<dbReference type="EMBL" id="AP023354">
    <property type="protein sequence ID" value="BCJ30279.1"/>
    <property type="molecule type" value="Genomic_DNA"/>
</dbReference>
<dbReference type="Proteomes" id="UP000680750">
    <property type="component" value="Chromosome"/>
</dbReference>
<dbReference type="InterPro" id="IPR036995">
    <property type="entry name" value="MPG_sf"/>
</dbReference>
<keyword evidence="7" id="KW-1185">Reference proteome</keyword>
<dbReference type="GO" id="GO:0006284">
    <property type="term" value="P:base-excision repair"/>
    <property type="evidence" value="ECO:0007669"/>
    <property type="project" value="InterPro"/>
</dbReference>
<proteinExistence type="inferred from homology"/>
<keyword evidence="3 5" id="KW-0378">Hydrolase</keyword>
<dbReference type="PANTHER" id="PTHR10429:SF0">
    <property type="entry name" value="DNA-3-METHYLADENINE GLYCOSYLASE"/>
    <property type="match status" value="1"/>
</dbReference>
<evidence type="ECO:0000256" key="1">
    <source>
        <dbReference type="ARBA" id="ARBA00009232"/>
    </source>
</evidence>
<evidence type="ECO:0000256" key="3">
    <source>
        <dbReference type="ARBA" id="ARBA00022801"/>
    </source>
</evidence>
<dbReference type="SUPFAM" id="SSF50486">
    <property type="entry name" value="FMT C-terminal domain-like"/>
    <property type="match status" value="1"/>
</dbReference>
<dbReference type="GO" id="GO:0003677">
    <property type="term" value="F:DNA binding"/>
    <property type="evidence" value="ECO:0007669"/>
    <property type="project" value="InterPro"/>
</dbReference>
<accession>A0A810L5F2</accession>
<dbReference type="PANTHER" id="PTHR10429">
    <property type="entry name" value="DNA-3-METHYLADENINE GLYCOSYLASE"/>
    <property type="match status" value="1"/>
</dbReference>
<dbReference type="GO" id="GO:0003905">
    <property type="term" value="F:alkylbase DNA N-glycosylase activity"/>
    <property type="evidence" value="ECO:0007669"/>
    <property type="project" value="InterPro"/>
</dbReference>
<evidence type="ECO:0000256" key="5">
    <source>
        <dbReference type="HAMAP-Rule" id="MF_00527"/>
    </source>
</evidence>
<dbReference type="Pfam" id="PF02245">
    <property type="entry name" value="Pur_DNA_glyco"/>
    <property type="match status" value="1"/>
</dbReference>
<sequence length="170" mass="18037">MRLRLTEVEAYAGAGGDPASHAHRGRTPRNAVMFGPAGVAYAYFVFGAHWCFNIVCGADGEAAAVLLRAGEVVDGVELARERRPNATDRDLARGPARLGRALAIGAEVNGTSVIDGTGPLHLTPPTTPVPPESVSAGPRVGVAAAHDVPWRFWISGDRTVSPYRRHVPRR</sequence>
<reference evidence="6" key="1">
    <citation type="submission" date="2020-08" db="EMBL/GenBank/DDBJ databases">
        <title>Whole genome shotgun sequence of Actinocatenispora sera NBRC 101916.</title>
        <authorList>
            <person name="Komaki H."/>
            <person name="Tamura T."/>
        </authorList>
    </citation>
    <scope>NUCLEOTIDE SEQUENCE</scope>
    <source>
        <strain evidence="6">NBRC 101916</strain>
    </source>
</reference>
<evidence type="ECO:0000313" key="7">
    <source>
        <dbReference type="Proteomes" id="UP000680750"/>
    </source>
</evidence>
<dbReference type="NCBIfam" id="TIGR00567">
    <property type="entry name" value="3mg"/>
    <property type="match status" value="1"/>
</dbReference>
<gene>
    <name evidence="6" type="ORF">Asera_43870</name>
</gene>
<evidence type="ECO:0000256" key="2">
    <source>
        <dbReference type="ARBA" id="ARBA00022763"/>
    </source>
</evidence>
<dbReference type="InterPro" id="IPR011034">
    <property type="entry name" value="Formyl_transferase-like_C_sf"/>
</dbReference>
<dbReference type="Gene3D" id="3.10.300.10">
    <property type="entry name" value="Methylpurine-DNA glycosylase (MPG)"/>
    <property type="match status" value="1"/>
</dbReference>
<comment type="similarity">
    <text evidence="1 5">Belongs to the DNA glycosylase MPG family.</text>
</comment>
<dbReference type="AlphaFoldDB" id="A0A810L5F2"/>
<keyword evidence="2 5" id="KW-0227">DNA damage</keyword>
<keyword evidence="4 5" id="KW-0234">DNA repair</keyword>
<dbReference type="NCBIfam" id="NF002003">
    <property type="entry name" value="PRK00802.1-3"/>
    <property type="match status" value="1"/>
</dbReference>
<dbReference type="HAMAP" id="MF_00527">
    <property type="entry name" value="3MGH"/>
    <property type="match status" value="1"/>
</dbReference>
<organism evidence="6 7">
    <name type="scientific">Actinocatenispora sera</name>
    <dbReference type="NCBI Taxonomy" id="390989"/>
    <lineage>
        <taxon>Bacteria</taxon>
        <taxon>Bacillati</taxon>
        <taxon>Actinomycetota</taxon>
        <taxon>Actinomycetes</taxon>
        <taxon>Micromonosporales</taxon>
        <taxon>Micromonosporaceae</taxon>
        <taxon>Actinocatenispora</taxon>
    </lineage>
</organism>
<dbReference type="KEGG" id="aser:Asera_43870"/>
<evidence type="ECO:0000256" key="4">
    <source>
        <dbReference type="ARBA" id="ARBA00023204"/>
    </source>
</evidence>
<dbReference type="CDD" id="cd00540">
    <property type="entry name" value="AAG"/>
    <property type="match status" value="1"/>
</dbReference>
<evidence type="ECO:0000313" key="6">
    <source>
        <dbReference type="EMBL" id="BCJ30279.1"/>
    </source>
</evidence>
<dbReference type="EC" id="3.2.2.-" evidence="5"/>